<dbReference type="EMBL" id="JAUCMV010000004">
    <property type="protein sequence ID" value="KAK0400901.1"/>
    <property type="molecule type" value="Genomic_DNA"/>
</dbReference>
<feature type="coiled-coil region" evidence="1">
    <location>
        <begin position="5"/>
        <end position="34"/>
    </location>
</feature>
<keyword evidence="1" id="KW-0175">Coiled coil</keyword>
<dbReference type="Proteomes" id="UP001175271">
    <property type="component" value="Unassembled WGS sequence"/>
</dbReference>
<name>A0AA39H903_9BILA</name>
<sequence>MDKEMQRQERRKRREQEKVRLRNEERIADIIEAEADSTLSDSELAGGIATSAELPHIVGSTMHFANSQQLPMTRFIGAANAIRNRGFVEVELRLAGIRSSSCKNTIIHRRLNSVKQIASAPKSNKEHERNVKLRELL</sequence>
<keyword evidence="3" id="KW-1185">Reference proteome</keyword>
<comment type="caution">
    <text evidence="2">The sequence shown here is derived from an EMBL/GenBank/DDBJ whole genome shotgun (WGS) entry which is preliminary data.</text>
</comment>
<evidence type="ECO:0000313" key="3">
    <source>
        <dbReference type="Proteomes" id="UP001175271"/>
    </source>
</evidence>
<accession>A0AA39H903</accession>
<evidence type="ECO:0000313" key="2">
    <source>
        <dbReference type="EMBL" id="KAK0400901.1"/>
    </source>
</evidence>
<organism evidence="2 3">
    <name type="scientific">Steinernema hermaphroditum</name>
    <dbReference type="NCBI Taxonomy" id="289476"/>
    <lineage>
        <taxon>Eukaryota</taxon>
        <taxon>Metazoa</taxon>
        <taxon>Ecdysozoa</taxon>
        <taxon>Nematoda</taxon>
        <taxon>Chromadorea</taxon>
        <taxon>Rhabditida</taxon>
        <taxon>Tylenchina</taxon>
        <taxon>Panagrolaimomorpha</taxon>
        <taxon>Strongyloidoidea</taxon>
        <taxon>Steinernematidae</taxon>
        <taxon>Steinernema</taxon>
    </lineage>
</organism>
<gene>
    <name evidence="2" type="ORF">QR680_015510</name>
</gene>
<protein>
    <submittedName>
        <fullName evidence="2">Uncharacterized protein</fullName>
    </submittedName>
</protein>
<proteinExistence type="predicted"/>
<dbReference type="AlphaFoldDB" id="A0AA39H903"/>
<reference evidence="2" key="1">
    <citation type="submission" date="2023-06" db="EMBL/GenBank/DDBJ databases">
        <title>Genomic analysis of the entomopathogenic nematode Steinernema hermaphroditum.</title>
        <authorList>
            <person name="Schwarz E.M."/>
            <person name="Heppert J.K."/>
            <person name="Baniya A."/>
            <person name="Schwartz H.T."/>
            <person name="Tan C.-H."/>
            <person name="Antoshechkin I."/>
            <person name="Sternberg P.W."/>
            <person name="Goodrich-Blair H."/>
            <person name="Dillman A.R."/>
        </authorList>
    </citation>
    <scope>NUCLEOTIDE SEQUENCE</scope>
    <source>
        <strain evidence="2">PS9179</strain>
        <tissue evidence="2">Whole animal</tissue>
    </source>
</reference>
<evidence type="ECO:0000256" key="1">
    <source>
        <dbReference type="SAM" id="Coils"/>
    </source>
</evidence>